<feature type="transmembrane region" description="Helical" evidence="2">
    <location>
        <begin position="361"/>
        <end position="380"/>
    </location>
</feature>
<dbReference type="PANTHER" id="PTHR36840">
    <property type="entry name" value="BLL5714 PROTEIN"/>
    <property type="match status" value="1"/>
</dbReference>
<dbReference type="Pfam" id="PF06772">
    <property type="entry name" value="LtrA"/>
    <property type="match status" value="1"/>
</dbReference>
<keyword evidence="4" id="KW-1185">Reference proteome</keyword>
<feature type="transmembrane region" description="Helical" evidence="2">
    <location>
        <begin position="455"/>
        <end position="475"/>
    </location>
</feature>
<feature type="transmembrane region" description="Helical" evidence="2">
    <location>
        <begin position="314"/>
        <end position="341"/>
    </location>
</feature>
<dbReference type="Proteomes" id="UP000198253">
    <property type="component" value="Chromosome I"/>
</dbReference>
<dbReference type="AlphaFoldDB" id="A0A1C4WW04"/>
<proteinExistence type="predicted"/>
<feature type="transmembrane region" description="Helical" evidence="2">
    <location>
        <begin position="184"/>
        <end position="206"/>
    </location>
</feature>
<evidence type="ECO:0000256" key="1">
    <source>
        <dbReference type="SAM" id="MobiDB-lite"/>
    </source>
</evidence>
<feature type="transmembrane region" description="Helical" evidence="2">
    <location>
        <begin position="250"/>
        <end position="276"/>
    </location>
</feature>
<organism evidence="3 4">
    <name type="scientific">Micromonospora echinospora</name>
    <name type="common">Micromonospora purpurea</name>
    <dbReference type="NCBI Taxonomy" id="1877"/>
    <lineage>
        <taxon>Bacteria</taxon>
        <taxon>Bacillati</taxon>
        <taxon>Actinomycetota</taxon>
        <taxon>Actinomycetes</taxon>
        <taxon>Micromonosporales</taxon>
        <taxon>Micromonosporaceae</taxon>
        <taxon>Micromonospora</taxon>
    </lineage>
</organism>
<evidence type="ECO:0000313" key="4">
    <source>
        <dbReference type="Proteomes" id="UP000198253"/>
    </source>
</evidence>
<dbReference type="InParanoid" id="A0A1C4WW04"/>
<dbReference type="InterPro" id="IPR010640">
    <property type="entry name" value="Low_temperature_requirement_A"/>
</dbReference>
<dbReference type="EMBL" id="LT607413">
    <property type="protein sequence ID" value="SCF00314.1"/>
    <property type="molecule type" value="Genomic_DNA"/>
</dbReference>
<keyword evidence="2" id="KW-1133">Transmembrane helix</keyword>
<keyword evidence="2" id="KW-0472">Membrane</keyword>
<feature type="transmembrane region" description="Helical" evidence="2">
    <location>
        <begin position="157"/>
        <end position="178"/>
    </location>
</feature>
<feature type="transmembrane region" description="Helical" evidence="2">
    <location>
        <begin position="288"/>
        <end position="308"/>
    </location>
</feature>
<evidence type="ECO:0000256" key="2">
    <source>
        <dbReference type="SAM" id="Phobius"/>
    </source>
</evidence>
<feature type="transmembrane region" description="Helical" evidence="2">
    <location>
        <begin position="400"/>
        <end position="420"/>
    </location>
</feature>
<feature type="transmembrane region" description="Helical" evidence="2">
    <location>
        <begin position="98"/>
        <end position="117"/>
    </location>
</feature>
<gene>
    <name evidence="3" type="ORF">GA0070618_2558</name>
</gene>
<feature type="transmembrane region" description="Helical" evidence="2">
    <location>
        <begin position="218"/>
        <end position="238"/>
    </location>
</feature>
<feature type="transmembrane region" description="Helical" evidence="2">
    <location>
        <begin position="123"/>
        <end position="145"/>
    </location>
</feature>
<keyword evidence="2" id="KW-0812">Transmembrane</keyword>
<feature type="compositionally biased region" description="Basic and acidic residues" evidence="1">
    <location>
        <begin position="51"/>
        <end position="62"/>
    </location>
</feature>
<accession>A0A1C4WW04</accession>
<name>A0A1C4WW04_MICEC</name>
<dbReference type="PANTHER" id="PTHR36840:SF1">
    <property type="entry name" value="BLL5714 PROTEIN"/>
    <property type="match status" value="1"/>
</dbReference>
<reference evidence="4" key="1">
    <citation type="submission" date="2016-06" db="EMBL/GenBank/DDBJ databases">
        <authorList>
            <person name="Varghese N."/>
            <person name="Submissions Spin"/>
        </authorList>
    </citation>
    <scope>NUCLEOTIDE SEQUENCE [LARGE SCALE GENOMIC DNA]</scope>
    <source>
        <strain evidence="4">DSM 43816</strain>
    </source>
</reference>
<sequence>MPATGPRPSGPTVPSAPRNPNAGDRATGPTPADRHETDFPGWTSCQTGPVTEDRPTTGGDRRKTGRHKPAREYLRDAVGSLLGKRPVREGTRTATEELFFDLVFVFAFVQIGALIISDYTFQGLLRGLLVLALLWWSWGAFAWLTNNLQASFGVMRFGLFVVTGITFVMALSTLVAFVDRPGGVYGPLVFPTCYFLVRSLHLALYAYAVSAKNLARHILVPAVPMVASTALLFCAALVPHRVIADRRQVALAVTLLWLVAVFVDYLGSFTLPVWEIGIFSARHWCERYGLILIVALGENIISIGTSSADVSISWQLLFAVMLAMTVTGALLWTYFDVVALVGEQALGRADPKTRFALARDAYSYLHLPMVAGILLPALGIRELVKNVGRTEGHPDDPLSAIGLFGLYGGIILFLLANVAYQLRIARTIRTIIWTRGAAALVLVALVPVARRISATGALGVLAAVSFVLIVVEVVVADGQRRALREEGLAARMEI</sequence>
<protein>
    <submittedName>
        <fullName evidence="3">Low temperature requirement protein LtrA</fullName>
    </submittedName>
</protein>
<feature type="transmembrane region" description="Helical" evidence="2">
    <location>
        <begin position="432"/>
        <end position="449"/>
    </location>
</feature>
<feature type="region of interest" description="Disordered" evidence="1">
    <location>
        <begin position="1"/>
        <end position="69"/>
    </location>
</feature>
<evidence type="ECO:0000313" key="3">
    <source>
        <dbReference type="EMBL" id="SCF00314.1"/>
    </source>
</evidence>